<gene>
    <name evidence="1" type="ORF">K488DRAFT_77561</name>
</gene>
<comment type="caution">
    <text evidence="1">The sequence shown here is derived from an EMBL/GenBank/DDBJ whole genome shotgun (WGS) entry which is preliminary data.</text>
</comment>
<proteinExistence type="predicted"/>
<keyword evidence="2" id="KW-1185">Reference proteome</keyword>
<name>A0ACB8QQL4_9AGAM</name>
<sequence length="614" mass="67746">MIALLRRDLLVNSMGGCARPSSTLIKSRLNETVFTRRAAIREQIAKIDALTPYVAAPLTDTFGRRHNYLRISLTERCNLRCFYCMPSEGVELSPKPSLLSDDEIFRIARLFVRNGVTKIRLTGGEPTVRKGLVDLVGERALARLNTLRVYGLKAIGMTSNGLVLHRYLPALVESGLTHVNISLDTLNPFTFEIMTRRRGHDAVLRSLEEAIKSEGLKSVKVNVVVIQGLNDQEVLDFVEMTRDRKLSIRFIEYMPFTGNKWDKSKMLSSAQLLERIVSRYPRTTKLVDEDNDTARSYHIPGFRGSFGFISSMSDHFCGSCNRLRLTADGKIKVCLFGPEEVSLRDLLRSGADNTTLLETVRKAVRGKKEKHAGMEDIDVITNRPMILIGACTRSSSHHALYSTRANDDAPLPSSPLTHIDERGRPSMVDVSRKSSTSRNATARGRIYLPRTAYELITPPSTSPDSDRHPGSGRPALEKAREKARAKGDVLTVAQLAAIMACKRTAELIPLCHPLSLTHVAVSLTPEEHVHERPAADTGDAHGGTHTHEYSVLCTATVRCSGQTGVEMEALTAVSVGLLTVWDMLKAVAGREMVISDIVVSHKSGGKGGDFVRLE</sequence>
<protein>
    <submittedName>
        <fullName evidence="1">Uncharacterized protein</fullName>
    </submittedName>
</protein>
<organism evidence="1 2">
    <name type="scientific">Vararia minispora EC-137</name>
    <dbReference type="NCBI Taxonomy" id="1314806"/>
    <lineage>
        <taxon>Eukaryota</taxon>
        <taxon>Fungi</taxon>
        <taxon>Dikarya</taxon>
        <taxon>Basidiomycota</taxon>
        <taxon>Agaricomycotina</taxon>
        <taxon>Agaricomycetes</taxon>
        <taxon>Russulales</taxon>
        <taxon>Lachnocladiaceae</taxon>
        <taxon>Vararia</taxon>
    </lineage>
</organism>
<accession>A0ACB8QQL4</accession>
<evidence type="ECO:0000313" key="1">
    <source>
        <dbReference type="EMBL" id="KAI0034000.1"/>
    </source>
</evidence>
<reference evidence="1" key="1">
    <citation type="submission" date="2021-02" db="EMBL/GenBank/DDBJ databases">
        <authorList>
            <consortium name="DOE Joint Genome Institute"/>
            <person name="Ahrendt S."/>
            <person name="Looney B.P."/>
            <person name="Miyauchi S."/>
            <person name="Morin E."/>
            <person name="Drula E."/>
            <person name="Courty P.E."/>
            <person name="Chicoki N."/>
            <person name="Fauchery L."/>
            <person name="Kohler A."/>
            <person name="Kuo A."/>
            <person name="Labutti K."/>
            <person name="Pangilinan J."/>
            <person name="Lipzen A."/>
            <person name="Riley R."/>
            <person name="Andreopoulos W."/>
            <person name="He G."/>
            <person name="Johnson J."/>
            <person name="Barry K.W."/>
            <person name="Grigoriev I.V."/>
            <person name="Nagy L."/>
            <person name="Hibbett D."/>
            <person name="Henrissat B."/>
            <person name="Matheny P.B."/>
            <person name="Labbe J."/>
            <person name="Martin F."/>
        </authorList>
    </citation>
    <scope>NUCLEOTIDE SEQUENCE</scope>
    <source>
        <strain evidence="1">EC-137</strain>
    </source>
</reference>
<dbReference type="EMBL" id="MU273508">
    <property type="protein sequence ID" value="KAI0034000.1"/>
    <property type="molecule type" value="Genomic_DNA"/>
</dbReference>
<dbReference type="Proteomes" id="UP000814128">
    <property type="component" value="Unassembled WGS sequence"/>
</dbReference>
<reference evidence="1" key="2">
    <citation type="journal article" date="2022" name="New Phytol.">
        <title>Evolutionary transition to the ectomycorrhizal habit in the genomes of a hyperdiverse lineage of mushroom-forming fungi.</title>
        <authorList>
            <person name="Looney B."/>
            <person name="Miyauchi S."/>
            <person name="Morin E."/>
            <person name="Drula E."/>
            <person name="Courty P.E."/>
            <person name="Kohler A."/>
            <person name="Kuo A."/>
            <person name="LaButti K."/>
            <person name="Pangilinan J."/>
            <person name="Lipzen A."/>
            <person name="Riley R."/>
            <person name="Andreopoulos W."/>
            <person name="He G."/>
            <person name="Johnson J."/>
            <person name="Nolan M."/>
            <person name="Tritt A."/>
            <person name="Barry K.W."/>
            <person name="Grigoriev I.V."/>
            <person name="Nagy L.G."/>
            <person name="Hibbett D."/>
            <person name="Henrissat B."/>
            <person name="Matheny P.B."/>
            <person name="Labbe J."/>
            <person name="Martin F.M."/>
        </authorList>
    </citation>
    <scope>NUCLEOTIDE SEQUENCE</scope>
    <source>
        <strain evidence="1">EC-137</strain>
    </source>
</reference>
<evidence type="ECO:0000313" key="2">
    <source>
        <dbReference type="Proteomes" id="UP000814128"/>
    </source>
</evidence>